<reference evidence="4" key="1">
    <citation type="journal article" date="2020" name="PLoS Negl. Trop. Dis.">
        <title>High-quality nuclear genome for Sarcoptes scabiei-A critical resource for a neglected parasite.</title>
        <authorList>
            <person name="Korhonen P.K."/>
            <person name="Gasser R.B."/>
            <person name="Ma G."/>
            <person name="Wang T."/>
            <person name="Stroehlein A.J."/>
            <person name="Young N.D."/>
            <person name="Ang C.S."/>
            <person name="Fernando D.D."/>
            <person name="Lu H.C."/>
            <person name="Taylor S."/>
            <person name="Reynolds S.L."/>
            <person name="Mofiz E."/>
            <person name="Najaraj S.H."/>
            <person name="Gowda H."/>
            <person name="Madugundu A."/>
            <person name="Renuse S."/>
            <person name="Holt D."/>
            <person name="Pandey A."/>
            <person name="Papenfuss A.T."/>
            <person name="Fischer K."/>
        </authorList>
    </citation>
    <scope>NUCLEOTIDE SEQUENCE [LARGE SCALE GENOMIC DNA]</scope>
</reference>
<dbReference type="InterPro" id="IPR043154">
    <property type="entry name" value="Sec-1-like_dom1"/>
</dbReference>
<dbReference type="Gene3D" id="3.90.830.10">
    <property type="entry name" value="Syntaxin Binding Protein 1, Chain A, domain 2"/>
    <property type="match status" value="1"/>
</dbReference>
<dbReference type="Gene3D" id="3.40.50.1910">
    <property type="match status" value="2"/>
</dbReference>
<dbReference type="GO" id="GO:0016192">
    <property type="term" value="P:vesicle-mediated transport"/>
    <property type="evidence" value="ECO:0007669"/>
    <property type="project" value="InterPro"/>
</dbReference>
<organism evidence="2">
    <name type="scientific">Sarcoptes scabiei</name>
    <name type="common">Itch mite</name>
    <name type="synonym">Acarus scabiei</name>
    <dbReference type="NCBI Taxonomy" id="52283"/>
    <lineage>
        <taxon>Eukaryota</taxon>
        <taxon>Metazoa</taxon>
        <taxon>Ecdysozoa</taxon>
        <taxon>Arthropoda</taxon>
        <taxon>Chelicerata</taxon>
        <taxon>Arachnida</taxon>
        <taxon>Acari</taxon>
        <taxon>Acariformes</taxon>
        <taxon>Sarcoptiformes</taxon>
        <taxon>Astigmata</taxon>
        <taxon>Psoroptidia</taxon>
        <taxon>Sarcoptoidea</taxon>
        <taxon>Sarcoptidae</taxon>
        <taxon>Sarcoptinae</taxon>
        <taxon>Sarcoptes</taxon>
    </lineage>
</organism>
<reference evidence="3" key="3">
    <citation type="submission" date="2022-06" db="UniProtKB">
        <authorList>
            <consortium name="EnsemblMetazoa"/>
        </authorList>
    </citation>
    <scope>IDENTIFICATION</scope>
</reference>
<dbReference type="OrthoDB" id="10262528at2759"/>
<evidence type="ECO:0000313" key="2">
    <source>
        <dbReference type="EMBL" id="KAF7492292.1"/>
    </source>
</evidence>
<gene>
    <name evidence="2" type="ORF">SSS_8626</name>
</gene>
<proteinExistence type="inferred from homology"/>
<dbReference type="Gene3D" id="1.25.40.850">
    <property type="match status" value="1"/>
</dbReference>
<dbReference type="Gene3D" id="3.40.50.2060">
    <property type="match status" value="1"/>
</dbReference>
<reference evidence="2" key="2">
    <citation type="submission" date="2020-01" db="EMBL/GenBank/DDBJ databases">
        <authorList>
            <person name="Korhonen P.K.K."/>
            <person name="Guangxu M.G."/>
            <person name="Wang T.W."/>
            <person name="Stroehlein A.J.S."/>
            <person name="Young N.D."/>
            <person name="Ang C.-S.A."/>
            <person name="Fernando D.W.F."/>
            <person name="Lu H.L."/>
            <person name="Taylor S.T."/>
            <person name="Ehtesham M.E.M."/>
            <person name="Najaraj S.H.N."/>
            <person name="Harsha G.H.G."/>
            <person name="Madugundu A.M."/>
            <person name="Renuse S.R."/>
            <person name="Holt D.H."/>
            <person name="Pandey A.P."/>
            <person name="Papenfuss A.P."/>
            <person name="Gasser R.B.G."/>
            <person name="Fischer K.F."/>
        </authorList>
    </citation>
    <scope>NUCLEOTIDE SEQUENCE</scope>
    <source>
        <strain evidence="2">SSS_KF_BRIS2020</strain>
    </source>
</reference>
<evidence type="ECO:0000256" key="1">
    <source>
        <dbReference type="ARBA" id="ARBA00009884"/>
    </source>
</evidence>
<sequence>MDFDNRFISGILRNTAQKLFLSILKKIDGKKDVILSDHLISILDLVCSYSLMKENGVDKIYKISTLPANSIGKKLVFIIPPTITELKQVSSWYNVSLSKDITDNQYWIFFIPKKTFDCEQYLEQEGIYGNFTVWDFPIGFIPLENDLFSLEQKFGYQDYLLLGDYQILNNVVQALHQFQKILGPLNLIVSKGRASELICNHLQKLNVFSGLIECSNSSEDYIIDLFVIDREEDYVSALLSQINYSGIIDETFGIECGKIRFHNDEKNCFSPSSKSSLDGSRIDENKFFKHNLMKNDSIFEDAKDRSFSAVCAMLKEKGQKLRQKSFDRQSMSLSEMQQFLRKEMNNLQSEHKLLFSHLTICEKVMAEKKLTKFSEKIRVEQSMIEGNDPKQSIQFIENGTIRLVSWPQTLRLICLYSICYSGITTKELDNFIRLFTQSYGHKFVIIFYYLKKIGIIYESSNQFNLISNTAPKFSNITGTVSSFSSSSSSPSPSSINSSTAVATASSSSTTSPSETIRKFRHIVKKFNLIPSLDQENYDSKIPIDCGYVFGGCYYPYCCRLLQNLFDSTKSLTQVEEFCRQFHCRLQPSLIPNQHQGRDWQRKSKRIQLILFVGGVTYAEVSAIRFISKQIDLPISIMATSITNGNLFLDSIAQKFI</sequence>
<dbReference type="SUPFAM" id="SSF56815">
    <property type="entry name" value="Sec1/munc18-like (SM) proteins"/>
    <property type="match status" value="1"/>
</dbReference>
<protein>
    <submittedName>
        <fullName evidence="2">Vacuolar protein sorting-associated protein 33B</fullName>
    </submittedName>
</protein>
<dbReference type="EnsemblMetazoa" id="SSS_8626s_mrna">
    <property type="protein sequence ID" value="KAF7492292.1"/>
    <property type="gene ID" value="SSS_8626"/>
</dbReference>
<dbReference type="InterPro" id="IPR043127">
    <property type="entry name" value="Sec-1-like_dom3a"/>
</dbReference>
<dbReference type="InterPro" id="IPR043155">
    <property type="entry name" value="VPS33_dom3b"/>
</dbReference>
<evidence type="ECO:0000313" key="3">
    <source>
        <dbReference type="EnsemblMetazoa" id="KAF7492292.1"/>
    </source>
</evidence>
<dbReference type="InterPro" id="IPR036045">
    <property type="entry name" value="Sec1-like_sf"/>
</dbReference>
<keyword evidence="4" id="KW-1185">Reference proteome</keyword>
<comment type="similarity">
    <text evidence="1">Belongs to the STXBP/unc-18/SEC1 family.</text>
</comment>
<dbReference type="AlphaFoldDB" id="A0A834RAT1"/>
<evidence type="ECO:0000313" key="4">
    <source>
        <dbReference type="Proteomes" id="UP000070412"/>
    </source>
</evidence>
<dbReference type="InterPro" id="IPR027482">
    <property type="entry name" value="Sec1-like_dom2"/>
</dbReference>
<dbReference type="PANTHER" id="PTHR11679">
    <property type="entry name" value="VESICLE PROTEIN SORTING-ASSOCIATED"/>
    <property type="match status" value="1"/>
</dbReference>
<dbReference type="Pfam" id="PF00995">
    <property type="entry name" value="Sec1"/>
    <property type="match status" value="1"/>
</dbReference>
<accession>A0A834RAT1</accession>
<name>A0A834RAT1_SARSC</name>
<dbReference type="EMBL" id="WVUK01000056">
    <property type="protein sequence ID" value="KAF7492292.1"/>
    <property type="molecule type" value="Genomic_DNA"/>
</dbReference>
<dbReference type="Proteomes" id="UP000070412">
    <property type="component" value="Unassembled WGS sequence"/>
</dbReference>
<dbReference type="InterPro" id="IPR001619">
    <property type="entry name" value="Sec1-like"/>
</dbReference>